<accession>A0A443STR4</accession>
<dbReference type="OrthoDB" id="6516235at2759"/>
<dbReference type="Proteomes" id="UP000288716">
    <property type="component" value="Unassembled WGS sequence"/>
</dbReference>
<keyword evidence="3" id="KW-0964">Secreted</keyword>
<dbReference type="InterPro" id="IPR001111">
    <property type="entry name" value="TGF-b_propeptide"/>
</dbReference>
<comment type="similarity">
    <text evidence="2 8">Belongs to the TGF-beta family.</text>
</comment>
<gene>
    <name evidence="10" type="ORF">B4U80_09949</name>
</gene>
<keyword evidence="6" id="KW-1015">Disulfide bond</keyword>
<feature type="domain" description="TGF-beta family profile" evidence="9">
    <location>
        <begin position="153"/>
        <end position="270"/>
    </location>
</feature>
<dbReference type="InterPro" id="IPR017948">
    <property type="entry name" value="TGFb_CS"/>
</dbReference>
<keyword evidence="11" id="KW-1185">Reference proteome</keyword>
<dbReference type="Gene3D" id="2.10.90.10">
    <property type="entry name" value="Cystine-knot cytokines"/>
    <property type="match status" value="1"/>
</dbReference>
<dbReference type="Pfam" id="PF00019">
    <property type="entry name" value="TGF_beta"/>
    <property type="match status" value="1"/>
</dbReference>
<dbReference type="PROSITE" id="PS00250">
    <property type="entry name" value="TGF_BETA_1"/>
    <property type="match status" value="1"/>
</dbReference>
<evidence type="ECO:0000256" key="6">
    <source>
        <dbReference type="ARBA" id="ARBA00023157"/>
    </source>
</evidence>
<dbReference type="InterPro" id="IPR029034">
    <property type="entry name" value="Cystine-knot_cytokine"/>
</dbReference>
<sequence>MPHVDKVHELEVTKAVLWVQLRHTKSLTRKQRHALRDHKLTLYVLRVNKRGNDSSQMDMELLKTKNFQTVKPGWKRIDFRAPVQNWFSGSFSKLTLLIDCSGCDSLVNILLFNEEKNAAGSKIEHSGARNSHGHKSGYRPFLVIGTKPIASHRSKRHVITCDPRVKQCCKQSLYINFKELGWSDWIIAPKGYFANYCMGDCSKARRTPDTFAHFHSHVIDEYRNKNPYASISPCCAPTRLSAMSLIYFDPDLNIIKADLPKMIVEECGCT</sequence>
<dbReference type="Pfam" id="PF00688">
    <property type="entry name" value="TGFb_propeptide"/>
    <property type="match status" value="1"/>
</dbReference>
<dbReference type="GO" id="GO:0005615">
    <property type="term" value="C:extracellular space"/>
    <property type="evidence" value="ECO:0007669"/>
    <property type="project" value="TreeGrafter"/>
</dbReference>
<dbReference type="PANTHER" id="PTHR11848">
    <property type="entry name" value="TGF-BETA FAMILY"/>
    <property type="match status" value="1"/>
</dbReference>
<dbReference type="PROSITE" id="PS51362">
    <property type="entry name" value="TGF_BETA_2"/>
    <property type="match status" value="1"/>
</dbReference>
<evidence type="ECO:0000256" key="7">
    <source>
        <dbReference type="ARBA" id="ARBA00023180"/>
    </source>
</evidence>
<dbReference type="PRINTS" id="PR00669">
    <property type="entry name" value="INHIBINA"/>
</dbReference>
<reference evidence="10 11" key="1">
    <citation type="journal article" date="2018" name="Gigascience">
        <title>Genomes of trombidid mites reveal novel predicted allergens and laterally-transferred genes associated with secondary metabolism.</title>
        <authorList>
            <person name="Dong X."/>
            <person name="Chaisiri K."/>
            <person name="Xia D."/>
            <person name="Armstrong S.D."/>
            <person name="Fang Y."/>
            <person name="Donnelly M.J."/>
            <person name="Kadowaki T."/>
            <person name="McGarry J.W."/>
            <person name="Darby A.C."/>
            <person name="Makepeace B.L."/>
        </authorList>
    </citation>
    <scope>NUCLEOTIDE SEQUENCE [LARGE SCALE GENOMIC DNA]</scope>
    <source>
        <strain evidence="10">UoL-UT</strain>
    </source>
</reference>
<dbReference type="EMBL" id="NCKV01000342">
    <property type="protein sequence ID" value="RWS30897.1"/>
    <property type="molecule type" value="Genomic_DNA"/>
</dbReference>
<evidence type="ECO:0000256" key="8">
    <source>
        <dbReference type="RuleBase" id="RU000354"/>
    </source>
</evidence>
<keyword evidence="4" id="KW-0732">Signal</keyword>
<name>A0A443STR4_9ACAR</name>
<evidence type="ECO:0000313" key="11">
    <source>
        <dbReference type="Proteomes" id="UP000288716"/>
    </source>
</evidence>
<organism evidence="10 11">
    <name type="scientific">Leptotrombidium deliense</name>
    <dbReference type="NCBI Taxonomy" id="299467"/>
    <lineage>
        <taxon>Eukaryota</taxon>
        <taxon>Metazoa</taxon>
        <taxon>Ecdysozoa</taxon>
        <taxon>Arthropoda</taxon>
        <taxon>Chelicerata</taxon>
        <taxon>Arachnida</taxon>
        <taxon>Acari</taxon>
        <taxon>Acariformes</taxon>
        <taxon>Trombidiformes</taxon>
        <taxon>Prostigmata</taxon>
        <taxon>Anystina</taxon>
        <taxon>Parasitengona</taxon>
        <taxon>Trombiculoidea</taxon>
        <taxon>Trombiculidae</taxon>
        <taxon>Leptotrombidium</taxon>
    </lineage>
</organism>
<dbReference type="SUPFAM" id="SSF57501">
    <property type="entry name" value="Cystine-knot cytokines"/>
    <property type="match status" value="1"/>
</dbReference>
<comment type="caution">
    <text evidence="10">The sequence shown here is derived from an EMBL/GenBank/DDBJ whole genome shotgun (WGS) entry which is preliminary data.</text>
</comment>
<evidence type="ECO:0000256" key="4">
    <source>
        <dbReference type="ARBA" id="ARBA00022729"/>
    </source>
</evidence>
<comment type="subcellular location">
    <subcellularLocation>
        <location evidence="1">Secreted</location>
    </subcellularLocation>
</comment>
<evidence type="ECO:0000256" key="3">
    <source>
        <dbReference type="ARBA" id="ARBA00022525"/>
    </source>
</evidence>
<dbReference type="STRING" id="299467.A0A443STR4"/>
<protein>
    <submittedName>
        <fullName evidence="10">Inhibin beta B chain-like protein</fullName>
    </submittedName>
</protein>
<evidence type="ECO:0000313" key="10">
    <source>
        <dbReference type="EMBL" id="RWS30897.1"/>
    </source>
</evidence>
<keyword evidence="5 8" id="KW-0339">Growth factor</keyword>
<dbReference type="Gene3D" id="2.60.120.970">
    <property type="match status" value="1"/>
</dbReference>
<proteinExistence type="inferred from homology"/>
<dbReference type="VEuPathDB" id="VectorBase:LDEU001142"/>
<dbReference type="GO" id="GO:0008083">
    <property type="term" value="F:growth factor activity"/>
    <property type="evidence" value="ECO:0007669"/>
    <property type="project" value="UniProtKB-KW"/>
</dbReference>
<dbReference type="SMART" id="SM00204">
    <property type="entry name" value="TGFB"/>
    <property type="match status" value="1"/>
</dbReference>
<keyword evidence="7" id="KW-0325">Glycoprotein</keyword>
<evidence type="ECO:0000256" key="5">
    <source>
        <dbReference type="ARBA" id="ARBA00023030"/>
    </source>
</evidence>
<evidence type="ECO:0000259" key="9">
    <source>
        <dbReference type="PROSITE" id="PS51362"/>
    </source>
</evidence>
<dbReference type="FunFam" id="2.10.90.10:FF:000005">
    <property type="entry name" value="Inhibin beta A chain"/>
    <property type="match status" value="1"/>
</dbReference>
<dbReference type="InterPro" id="IPR001839">
    <property type="entry name" value="TGF-b_C"/>
</dbReference>
<dbReference type="AlphaFoldDB" id="A0A443STR4"/>
<dbReference type="PANTHER" id="PTHR11848:SF309">
    <property type="entry name" value="INHIBIN BETA CHAIN"/>
    <property type="match status" value="1"/>
</dbReference>
<dbReference type="InterPro" id="IPR015615">
    <property type="entry name" value="TGF-beta-rel"/>
</dbReference>
<dbReference type="CDD" id="cd13752">
    <property type="entry name" value="TGF_beta_INHB"/>
    <property type="match status" value="1"/>
</dbReference>
<evidence type="ECO:0000256" key="2">
    <source>
        <dbReference type="ARBA" id="ARBA00006656"/>
    </source>
</evidence>
<evidence type="ECO:0000256" key="1">
    <source>
        <dbReference type="ARBA" id="ARBA00004613"/>
    </source>
</evidence>
<dbReference type="GO" id="GO:0005125">
    <property type="term" value="F:cytokine activity"/>
    <property type="evidence" value="ECO:0007669"/>
    <property type="project" value="TreeGrafter"/>
</dbReference>